<evidence type="ECO:0000259" key="1">
    <source>
        <dbReference type="Pfam" id="PF24924"/>
    </source>
</evidence>
<dbReference type="GeneID" id="101508743"/>
<dbReference type="Pfam" id="PF24924">
    <property type="entry name" value="DUF7745"/>
    <property type="match status" value="1"/>
</dbReference>
<dbReference type="PaxDb" id="3827-XP_004513799.1"/>
<evidence type="ECO:0000313" key="3">
    <source>
        <dbReference type="RefSeq" id="XP_004513799.1"/>
    </source>
</evidence>
<proteinExistence type="predicted"/>
<protein>
    <submittedName>
        <fullName evidence="3">Uncharacterized protein LOC101508743</fullName>
    </submittedName>
</protein>
<dbReference type="Proteomes" id="UP000087171">
    <property type="component" value="Unplaced"/>
</dbReference>
<dbReference type="KEGG" id="cam:101508743"/>
<dbReference type="AlphaFoldDB" id="A0A1S2Z2E3"/>
<dbReference type="InterPro" id="IPR056647">
    <property type="entry name" value="DUF7745"/>
</dbReference>
<name>A0A1S2Z2E3_CICAR</name>
<dbReference type="PANTHER" id="PTHR48154">
    <property type="entry name" value="PROTEIN, PUTATIVE-RELATED"/>
    <property type="match status" value="1"/>
</dbReference>
<accession>A0A1S2Z2E3</accession>
<evidence type="ECO:0000313" key="2">
    <source>
        <dbReference type="Proteomes" id="UP000087171"/>
    </source>
</evidence>
<reference evidence="3" key="1">
    <citation type="submission" date="2025-08" db="UniProtKB">
        <authorList>
            <consortium name="RefSeq"/>
        </authorList>
    </citation>
    <scope>IDENTIFICATION</scope>
    <source>
        <tissue evidence="3">Etiolated seedlings</tissue>
    </source>
</reference>
<organism evidence="2 3">
    <name type="scientific">Cicer arietinum</name>
    <name type="common">Chickpea</name>
    <name type="synonym">Garbanzo</name>
    <dbReference type="NCBI Taxonomy" id="3827"/>
    <lineage>
        <taxon>Eukaryota</taxon>
        <taxon>Viridiplantae</taxon>
        <taxon>Streptophyta</taxon>
        <taxon>Embryophyta</taxon>
        <taxon>Tracheophyta</taxon>
        <taxon>Spermatophyta</taxon>
        <taxon>Magnoliopsida</taxon>
        <taxon>eudicotyledons</taxon>
        <taxon>Gunneridae</taxon>
        <taxon>Pentapetalae</taxon>
        <taxon>rosids</taxon>
        <taxon>fabids</taxon>
        <taxon>Fabales</taxon>
        <taxon>Fabaceae</taxon>
        <taxon>Papilionoideae</taxon>
        <taxon>50 kb inversion clade</taxon>
        <taxon>NPAAA clade</taxon>
        <taxon>Hologalegina</taxon>
        <taxon>IRL clade</taxon>
        <taxon>Cicereae</taxon>
        <taxon>Cicer</taxon>
    </lineage>
</organism>
<keyword evidence="2" id="KW-1185">Reference proteome</keyword>
<dbReference type="PANTHER" id="PTHR48154:SF1">
    <property type="entry name" value="PROTEIN, PUTATIVE-RELATED"/>
    <property type="match status" value="1"/>
</dbReference>
<gene>
    <name evidence="3" type="primary">LOC101508743</name>
</gene>
<dbReference type="RefSeq" id="XP_004513799.1">
    <property type="nucleotide sequence ID" value="XM_004513742.1"/>
</dbReference>
<dbReference type="OrthoDB" id="1430424at2759"/>
<sequence length="268" mass="31271">MDAVTALAQFYDPPFRCFTFKDFQFAPTLEEFKRIMGYPMKGSKPYQYMEHYPSLKTIVETFDIPIKEIEDNRTNKDNLIGFAIKYLEEKAVKLARDGKSDTFMAVLALIAYEIVLFPSIKDFVDFTAIDIFLAYKHRGENPIPTILADIYYTLDFLHQKEGGLICCCSPVLYVWFVKHIFQDMHQLRTKSKKEWANILANLNERRVQWYSWSQDLNEVICKCDVFVDVPLMGTKGCINYSLYVALRQLGYLMTKPSIMDVTKSFVIR</sequence>
<feature type="domain" description="DUF7745" evidence="1">
    <location>
        <begin position="2"/>
        <end position="257"/>
    </location>
</feature>